<evidence type="ECO:0000313" key="2">
    <source>
        <dbReference type="Proteomes" id="UP000660729"/>
    </source>
</evidence>
<dbReference type="Proteomes" id="UP000660729">
    <property type="component" value="Unassembled WGS sequence"/>
</dbReference>
<name>A0A8H6RQT0_9PEZI</name>
<accession>A0A8H6RQT0</accession>
<comment type="caution">
    <text evidence="1">The sequence shown here is derived from an EMBL/GenBank/DDBJ whole genome shotgun (WGS) entry which is preliminary data.</text>
</comment>
<evidence type="ECO:0000313" key="1">
    <source>
        <dbReference type="EMBL" id="KAF7195218.1"/>
    </source>
</evidence>
<dbReference type="PANTHER" id="PTHR38790:SF4">
    <property type="entry name" value="2EXR DOMAIN-CONTAINING PROTEIN"/>
    <property type="match status" value="1"/>
</dbReference>
<organism evidence="1 2">
    <name type="scientific">Pseudocercospora fuligena</name>
    <dbReference type="NCBI Taxonomy" id="685502"/>
    <lineage>
        <taxon>Eukaryota</taxon>
        <taxon>Fungi</taxon>
        <taxon>Dikarya</taxon>
        <taxon>Ascomycota</taxon>
        <taxon>Pezizomycotina</taxon>
        <taxon>Dothideomycetes</taxon>
        <taxon>Dothideomycetidae</taxon>
        <taxon>Mycosphaerellales</taxon>
        <taxon>Mycosphaerellaceae</taxon>
        <taxon>Pseudocercospora</taxon>
    </lineage>
</organism>
<dbReference type="AlphaFoldDB" id="A0A8H6RQT0"/>
<sequence>MLTLTSIALSWIKPKGNACPRHPCAIFSSNLPFSHARALNFRGDPPRTALKFSARLSRPPHEHLVKATVHQSAAMASDGIEESLGTVEPSIDIAALQIHQEEASVKDTAPISRDEAKTESEVGTCYFLDKIPGELRNRIYEYALVGQDGEAVLKYCILVPSQSAVTKGKSREPRRKHLEQEIFSGMLGIEPAKPDSFFRGSPFAVEGGRIGKEREAFTDENNIFALSRTCKQIHEECSGLVYEYNKVKFVAMPFSNEPSMQLKHIAARQAESGELQEGVIIDAGEFDCTHASTEIDSYIVANQESLRKLRKSCKSLALHFHITDMVLPPEYRTQRDQVVCKLVIDSPESVVAQVDAMLVAEPQRLNARSFRFVKTRLIKTFWPLWAVRNIL</sequence>
<proteinExistence type="predicted"/>
<dbReference type="PANTHER" id="PTHR38790">
    <property type="entry name" value="2EXR DOMAIN-CONTAINING PROTEIN-RELATED"/>
    <property type="match status" value="1"/>
</dbReference>
<gene>
    <name evidence="1" type="ORF">HII31_03424</name>
</gene>
<keyword evidence="2" id="KW-1185">Reference proteome</keyword>
<protein>
    <submittedName>
        <fullName evidence="1">Uncharacterized protein</fullName>
    </submittedName>
</protein>
<dbReference type="EMBL" id="JABCIY010000041">
    <property type="protein sequence ID" value="KAF7195218.1"/>
    <property type="molecule type" value="Genomic_DNA"/>
</dbReference>
<reference evidence="1" key="1">
    <citation type="submission" date="2020-04" db="EMBL/GenBank/DDBJ databases">
        <title>Draft genome resource of the tomato pathogen Pseudocercospora fuligena.</title>
        <authorList>
            <person name="Zaccaron A."/>
        </authorList>
    </citation>
    <scope>NUCLEOTIDE SEQUENCE</scope>
    <source>
        <strain evidence="1">PF001</strain>
    </source>
</reference>